<dbReference type="InterPro" id="IPR050595">
    <property type="entry name" value="Bact_response_regulator"/>
</dbReference>
<feature type="domain" description="Response regulatory" evidence="3">
    <location>
        <begin position="33"/>
        <end position="148"/>
    </location>
</feature>
<dbReference type="RefSeq" id="WP_111653548.1">
    <property type="nucleotide sequence ID" value="NZ_JACHWI010000012.1"/>
</dbReference>
<reference evidence="4 5" key="1">
    <citation type="submission" date="2018-06" db="EMBL/GenBank/DDBJ databases">
        <title>Genomic Encyclopedia of Type Strains, Phase III (KMG-III): the genomes of soil and plant-associated and newly described type strains.</title>
        <authorList>
            <person name="Whitman W."/>
        </authorList>
    </citation>
    <scope>NUCLEOTIDE SEQUENCE [LARGE SCALE GENOMIC DNA]</scope>
    <source>
        <strain evidence="4 5">CGMCC 4.7090</strain>
    </source>
</reference>
<evidence type="ECO:0000313" key="4">
    <source>
        <dbReference type="EMBL" id="RAK27912.1"/>
    </source>
</evidence>
<evidence type="ECO:0000259" key="3">
    <source>
        <dbReference type="PROSITE" id="PS50110"/>
    </source>
</evidence>
<dbReference type="PANTHER" id="PTHR44591:SF3">
    <property type="entry name" value="RESPONSE REGULATORY DOMAIN-CONTAINING PROTEIN"/>
    <property type="match status" value="1"/>
</dbReference>
<proteinExistence type="predicted"/>
<dbReference type="Gene3D" id="3.40.50.2300">
    <property type="match status" value="1"/>
</dbReference>
<dbReference type="InterPro" id="IPR011006">
    <property type="entry name" value="CheY-like_superfamily"/>
</dbReference>
<keyword evidence="5" id="KW-1185">Reference proteome</keyword>
<dbReference type="Proteomes" id="UP000249341">
    <property type="component" value="Unassembled WGS sequence"/>
</dbReference>
<dbReference type="SMART" id="SM00448">
    <property type="entry name" value="REC"/>
    <property type="match status" value="1"/>
</dbReference>
<organism evidence="4 5">
    <name type="scientific">Actinoplanes lutulentus</name>
    <dbReference type="NCBI Taxonomy" id="1287878"/>
    <lineage>
        <taxon>Bacteria</taxon>
        <taxon>Bacillati</taxon>
        <taxon>Actinomycetota</taxon>
        <taxon>Actinomycetes</taxon>
        <taxon>Micromonosporales</taxon>
        <taxon>Micromonosporaceae</taxon>
        <taxon>Actinoplanes</taxon>
    </lineage>
</organism>
<gene>
    <name evidence="4" type="ORF">B0I29_1218</name>
</gene>
<dbReference type="SUPFAM" id="SSF52172">
    <property type="entry name" value="CheY-like"/>
    <property type="match status" value="1"/>
</dbReference>
<dbReference type="Pfam" id="PF00072">
    <property type="entry name" value="Response_reg"/>
    <property type="match status" value="1"/>
</dbReference>
<dbReference type="GO" id="GO:0000160">
    <property type="term" value="P:phosphorelay signal transduction system"/>
    <property type="evidence" value="ECO:0007669"/>
    <property type="project" value="InterPro"/>
</dbReference>
<dbReference type="PANTHER" id="PTHR44591">
    <property type="entry name" value="STRESS RESPONSE REGULATOR PROTEIN 1"/>
    <property type="match status" value="1"/>
</dbReference>
<dbReference type="OrthoDB" id="3197131at2"/>
<dbReference type="PROSITE" id="PS50110">
    <property type="entry name" value="RESPONSE_REGULATORY"/>
    <property type="match status" value="1"/>
</dbReference>
<evidence type="ECO:0000313" key="5">
    <source>
        <dbReference type="Proteomes" id="UP000249341"/>
    </source>
</evidence>
<comment type="caution">
    <text evidence="4">The sequence shown here is derived from an EMBL/GenBank/DDBJ whole genome shotgun (WGS) entry which is preliminary data.</text>
</comment>
<evidence type="ECO:0000256" key="2">
    <source>
        <dbReference type="PROSITE-ProRule" id="PRU00169"/>
    </source>
</evidence>
<feature type="modified residue" description="4-aspartylphosphate" evidence="2">
    <location>
        <position position="82"/>
    </location>
</feature>
<keyword evidence="1 2" id="KW-0597">Phosphoprotein</keyword>
<evidence type="ECO:0000256" key="1">
    <source>
        <dbReference type="ARBA" id="ARBA00022553"/>
    </source>
</evidence>
<protein>
    <submittedName>
        <fullName evidence="4">Response regulator receiver domain-containing protein</fullName>
    </submittedName>
</protein>
<dbReference type="EMBL" id="QLMJ01000021">
    <property type="protein sequence ID" value="RAK27912.1"/>
    <property type="molecule type" value="Genomic_DNA"/>
</dbReference>
<name>A0A327Z0V2_9ACTN</name>
<dbReference type="InterPro" id="IPR001789">
    <property type="entry name" value="Sig_transdc_resp-reg_receiver"/>
</dbReference>
<dbReference type="AlphaFoldDB" id="A0A327Z0V2"/>
<accession>A0A327Z0V2</accession>
<sequence>MPQSPTTTITFSDANANGLWRVEDWAAALEPPTVLVVEDDEEIRSLIEQELQMAGYRTLVTDNGITAMSLAVNEQPSLIVLDVTTRKLNGLGFCYELHSSPETAQIPVIISGNGEPSDMELGRVVGAEGYLVKPFSTAELMARVTQLIPVMF</sequence>